<dbReference type="Gene3D" id="2.60.40.10">
    <property type="entry name" value="Immunoglobulins"/>
    <property type="match status" value="1"/>
</dbReference>
<evidence type="ECO:0000313" key="3">
    <source>
        <dbReference type="EMBL" id="MBB5203080.1"/>
    </source>
</evidence>
<dbReference type="PROSITE" id="PS50093">
    <property type="entry name" value="PKD"/>
    <property type="match status" value="1"/>
</dbReference>
<feature type="signal peptide" evidence="1">
    <location>
        <begin position="1"/>
        <end position="21"/>
    </location>
</feature>
<name>A0A840S3D4_9BURK</name>
<dbReference type="Pfam" id="PF10460">
    <property type="entry name" value="Peptidase_M30"/>
    <property type="match status" value="1"/>
</dbReference>
<keyword evidence="4" id="KW-1185">Reference proteome</keyword>
<gene>
    <name evidence="3" type="ORF">HNQ51_000373</name>
</gene>
<organism evidence="3 4">
    <name type="scientific">Inhella inkyongensis</name>
    <dbReference type="NCBI Taxonomy" id="392593"/>
    <lineage>
        <taxon>Bacteria</taxon>
        <taxon>Pseudomonadati</taxon>
        <taxon>Pseudomonadota</taxon>
        <taxon>Betaproteobacteria</taxon>
        <taxon>Burkholderiales</taxon>
        <taxon>Sphaerotilaceae</taxon>
        <taxon>Inhella</taxon>
    </lineage>
</organism>
<dbReference type="InterPro" id="IPR019501">
    <property type="entry name" value="Peptidase_M30_hyicolysin"/>
</dbReference>
<dbReference type="PROSITE" id="PS51257">
    <property type="entry name" value="PROKAR_LIPOPROTEIN"/>
    <property type="match status" value="1"/>
</dbReference>
<dbReference type="RefSeq" id="WP_138857838.1">
    <property type="nucleotide sequence ID" value="NZ_CP040709.1"/>
</dbReference>
<accession>A0A840S3D4</accession>
<dbReference type="InterPro" id="IPR035986">
    <property type="entry name" value="PKD_dom_sf"/>
</dbReference>
<dbReference type="CDD" id="cd00146">
    <property type="entry name" value="PKD"/>
    <property type="match status" value="1"/>
</dbReference>
<dbReference type="Pfam" id="PF18911">
    <property type="entry name" value="PKD_4"/>
    <property type="match status" value="1"/>
</dbReference>
<dbReference type="SUPFAM" id="SSF49299">
    <property type="entry name" value="PKD domain"/>
    <property type="match status" value="1"/>
</dbReference>
<sequence>MNTINRLARAGLLAAALGLSACGGGGGSGPAAPVVPPEPAPVALIQQSATRAETQEFLSFNTAPGSVGTSFRWEFSDGQTATGAQVERRFEAPGSYTFTLVARNGTGLEARSNGSVLIETPAAAPARADNQLQAACSGTHCGVTLGGQYAGSGVGVWRYRNAAVTPQSVDVELSGVTDAQRVSLVFSSAAKAAAAEPPSAGASAVQAERLQAQAWQESPGHAEPADPQHARFMRRSRQELEAERQLEAASWRPYAVPESGPQRRARAAAVVGSSRVWNDLYDDVLKPVPYPSTLKQECSTPQGRRILFWLDDKHGGSDTQVSNTLALMKQGFCGDQGGYARLVALLGDVWGGVVAARPWLIQDRPGELQDVHIALLNAPKPEKGGWAGYYYPFNNSVRERSSRHVNSNEALVFFVQAQGAFADPYFYLSTLVHELTHMVNYYQRFQVRGTGHDDWLEETSAMMSEDLLAEAISPGQNKILDSRLSSYARSAADLSLPAWSDESASLNYPAGGSLAAFLNRRHGPTLAQQLVTGCGEGVQRFDSLACINSLLASRGTQLDDEWERMGASVFGGMPARHAPQSYGFPKRQFGEQILRGKDLASMDDQIRTDTLSALTQFKPGSHAHWVDTGSRSQGRWVRKGIKLPPGTTLTVVVR</sequence>
<keyword evidence="1" id="KW-0732">Signal</keyword>
<evidence type="ECO:0000313" key="4">
    <source>
        <dbReference type="Proteomes" id="UP000554837"/>
    </source>
</evidence>
<dbReference type="InterPro" id="IPR022409">
    <property type="entry name" value="PKD/Chitinase_dom"/>
</dbReference>
<evidence type="ECO:0000256" key="1">
    <source>
        <dbReference type="SAM" id="SignalP"/>
    </source>
</evidence>
<proteinExistence type="predicted"/>
<feature type="chain" id="PRO_5032541140" evidence="1">
    <location>
        <begin position="22"/>
        <end position="654"/>
    </location>
</feature>
<dbReference type="InterPro" id="IPR000601">
    <property type="entry name" value="PKD_dom"/>
</dbReference>
<comment type="caution">
    <text evidence="3">The sequence shown here is derived from an EMBL/GenBank/DDBJ whole genome shotgun (WGS) entry which is preliminary data.</text>
</comment>
<evidence type="ECO:0000259" key="2">
    <source>
        <dbReference type="PROSITE" id="PS50093"/>
    </source>
</evidence>
<feature type="domain" description="PKD" evidence="2">
    <location>
        <begin position="41"/>
        <end position="125"/>
    </location>
</feature>
<dbReference type="OrthoDB" id="8949730at2"/>
<dbReference type="AlphaFoldDB" id="A0A840S3D4"/>
<dbReference type="SMART" id="SM00089">
    <property type="entry name" value="PKD"/>
    <property type="match status" value="1"/>
</dbReference>
<dbReference type="Proteomes" id="UP000554837">
    <property type="component" value="Unassembled WGS sequence"/>
</dbReference>
<reference evidence="3 4" key="1">
    <citation type="submission" date="2020-08" db="EMBL/GenBank/DDBJ databases">
        <title>Genomic Encyclopedia of Type Strains, Phase IV (KMG-IV): sequencing the most valuable type-strain genomes for metagenomic binning, comparative biology and taxonomic classification.</title>
        <authorList>
            <person name="Goeker M."/>
        </authorList>
    </citation>
    <scope>NUCLEOTIDE SEQUENCE [LARGE SCALE GENOMIC DNA]</scope>
    <source>
        <strain evidence="3 4">DSM 23958</strain>
    </source>
</reference>
<dbReference type="InterPro" id="IPR013783">
    <property type="entry name" value="Ig-like_fold"/>
</dbReference>
<dbReference type="EMBL" id="JACHHO010000001">
    <property type="protein sequence ID" value="MBB5203080.1"/>
    <property type="molecule type" value="Genomic_DNA"/>
</dbReference>
<protein>
    <submittedName>
        <fullName evidence="3">PKD repeat protein</fullName>
    </submittedName>
</protein>